<evidence type="ECO:0000313" key="3">
    <source>
        <dbReference type="Proteomes" id="UP000629468"/>
    </source>
</evidence>
<name>A0A8H7F4E3_AGABI</name>
<comment type="caution">
    <text evidence="2">The sequence shown here is derived from an EMBL/GenBank/DDBJ whole genome shotgun (WGS) entry which is preliminary data.</text>
</comment>
<evidence type="ECO:0000256" key="1">
    <source>
        <dbReference type="SAM" id="MobiDB-lite"/>
    </source>
</evidence>
<feature type="compositionally biased region" description="Basic and acidic residues" evidence="1">
    <location>
        <begin position="264"/>
        <end position="275"/>
    </location>
</feature>
<feature type="compositionally biased region" description="Basic and acidic residues" evidence="1">
    <location>
        <begin position="240"/>
        <end position="257"/>
    </location>
</feature>
<feature type="region of interest" description="Disordered" evidence="1">
    <location>
        <begin position="49"/>
        <end position="306"/>
    </location>
</feature>
<proteinExistence type="predicted"/>
<evidence type="ECO:0000313" key="2">
    <source>
        <dbReference type="EMBL" id="KAF7776575.1"/>
    </source>
</evidence>
<organism evidence="2 3">
    <name type="scientific">Agaricus bisporus var. burnettii</name>
    <dbReference type="NCBI Taxonomy" id="192524"/>
    <lineage>
        <taxon>Eukaryota</taxon>
        <taxon>Fungi</taxon>
        <taxon>Dikarya</taxon>
        <taxon>Basidiomycota</taxon>
        <taxon>Agaricomycotina</taxon>
        <taxon>Agaricomycetes</taxon>
        <taxon>Agaricomycetidae</taxon>
        <taxon>Agaricales</taxon>
        <taxon>Agaricineae</taxon>
        <taxon>Agaricaceae</taxon>
        <taxon>Agaricus</taxon>
    </lineage>
</organism>
<sequence length="676" mass="75633">MSSRPNTRAKNKDQHPGASHTRYDARRRNGTQIAMDNIAEAEARLSAIHATADRRQKQIKETAKYEAELQDRSKQRKNHAARPDLEPLPTAPSRPRTKLTITIKNPPAKPSINSVDTPLNTQGSDEIPEGGNITEEVPVEEDGVMTVPEFHDESEYEYPPMSVTGDSDSAPPTLDLGDSRDSDSELDGPYKPATEPESDSQEDYDDEEAFKTVIDRKKKRGALRNAIDLEISQMKNKPPGTKERRTEFAKHTDKRGDTIGNKRKASDNQRKHFQDTNDTPEATELLPVHQDRNRQASKRSKMAGTLGGLRAEWKSVKTGNLGSKQPGDRFNLLNQEARETSPPIHNDRVSPAHKYDNPESNSAQQASLKARSTRQMGITVEPARVQAPAQILPPTSSHIKVKAESEDQPSRQRIGTKTARTYTKHDLPFPRHLAAKLVNKWSKTYMACLYDWVATLENPWQANSHPEFTTKVKETWLFIFSELSDDVGNPAIEFLASGGIRSWRSKIGSNTLSVIDHLFKDKAGDDIREEMRNYLPAPRFLWRNPDATDGQKEGWLSDIFLRAFVYHVQYMLKTSGEPTGYPVGAVALTAAAVERGLNLWKQGARGGTPGEFNQQDWGTITRHYAHSASQLTNTKWDVIIKATIALMPANKANVLTSHEDLESELFPADDRACVVD</sequence>
<feature type="compositionally biased region" description="Basic and acidic residues" evidence="1">
    <location>
        <begin position="51"/>
        <end position="73"/>
    </location>
</feature>
<gene>
    <name evidence="2" type="ORF">Agabi119p4_4968</name>
</gene>
<feature type="compositionally biased region" description="Polar residues" evidence="1">
    <location>
        <begin position="111"/>
        <end position="124"/>
    </location>
</feature>
<reference evidence="2 3" key="1">
    <citation type="journal article" name="Sci. Rep.">
        <title>Telomere-to-telomere assembled and centromere annotated genomes of the two main subspecies of the button mushroom Agaricus bisporus reveal especially polymorphic chromosome ends.</title>
        <authorList>
            <person name="Sonnenberg A.S.M."/>
            <person name="Sedaghat-Telgerd N."/>
            <person name="Lavrijssen B."/>
            <person name="Ohm R.A."/>
            <person name="Hendrickx P.M."/>
            <person name="Scholtmeijer K."/>
            <person name="Baars J.J.P."/>
            <person name="van Peer A."/>
        </authorList>
    </citation>
    <scope>NUCLEOTIDE SEQUENCE [LARGE SCALE GENOMIC DNA]</scope>
    <source>
        <strain evidence="2 3">H119_p4</strain>
    </source>
</reference>
<protein>
    <submittedName>
        <fullName evidence="2">Uncharacterized protein</fullName>
    </submittedName>
</protein>
<feature type="region of interest" description="Disordered" evidence="1">
    <location>
        <begin position="1"/>
        <end position="37"/>
    </location>
</feature>
<feature type="compositionally biased region" description="Basic and acidic residues" evidence="1">
    <location>
        <begin position="345"/>
        <end position="357"/>
    </location>
</feature>
<feature type="compositionally biased region" description="Basic and acidic residues" evidence="1">
    <location>
        <begin position="10"/>
        <end position="27"/>
    </location>
</feature>
<dbReference type="EMBL" id="JABXXO010000006">
    <property type="protein sequence ID" value="KAF7776575.1"/>
    <property type="molecule type" value="Genomic_DNA"/>
</dbReference>
<feature type="compositionally biased region" description="Polar residues" evidence="1">
    <location>
        <begin position="358"/>
        <end position="367"/>
    </location>
</feature>
<accession>A0A8H7F4E3</accession>
<feature type="region of interest" description="Disordered" evidence="1">
    <location>
        <begin position="339"/>
        <end position="374"/>
    </location>
</feature>
<dbReference type="Proteomes" id="UP000629468">
    <property type="component" value="Unassembled WGS sequence"/>
</dbReference>
<feature type="compositionally biased region" description="Acidic residues" evidence="1">
    <location>
        <begin position="196"/>
        <end position="208"/>
    </location>
</feature>
<dbReference type="AlphaFoldDB" id="A0A8H7F4E3"/>